<proteinExistence type="predicted"/>
<organism evidence="1 2">
    <name type="scientific">Candidatus Thiodictyon syntrophicum</name>
    <dbReference type="NCBI Taxonomy" id="1166950"/>
    <lineage>
        <taxon>Bacteria</taxon>
        <taxon>Pseudomonadati</taxon>
        <taxon>Pseudomonadota</taxon>
        <taxon>Gammaproteobacteria</taxon>
        <taxon>Chromatiales</taxon>
        <taxon>Chromatiaceae</taxon>
        <taxon>Thiodictyon</taxon>
    </lineage>
</organism>
<gene>
    <name evidence="1" type="ORF">THSYN_27235</name>
</gene>
<dbReference type="Proteomes" id="UP000232638">
    <property type="component" value="Chromosome"/>
</dbReference>
<dbReference type="OrthoDB" id="21825at2"/>
<name>A0A2K8UFE0_9GAMM</name>
<reference evidence="1 2" key="1">
    <citation type="submission" date="2017-03" db="EMBL/GenBank/DDBJ databases">
        <title>Complete genome sequence of Candidatus 'Thiodictyon syntrophicum' sp. nov. strain Cad16T, a photolithoautotroph purple sulfur bacterium isolated from an alpine meromictic lake.</title>
        <authorList>
            <person name="Luedin S.M."/>
            <person name="Pothier J.F."/>
            <person name="Danza F."/>
            <person name="Storelli N."/>
            <person name="Wittwer M."/>
            <person name="Tonolla M."/>
        </authorList>
    </citation>
    <scope>NUCLEOTIDE SEQUENCE [LARGE SCALE GENOMIC DNA]</scope>
    <source>
        <strain evidence="1 2">Cad16T</strain>
    </source>
</reference>
<accession>A0A2K8UFE0</accession>
<evidence type="ECO:0000313" key="1">
    <source>
        <dbReference type="EMBL" id="AUB84265.1"/>
    </source>
</evidence>
<evidence type="ECO:0000313" key="2">
    <source>
        <dbReference type="Proteomes" id="UP000232638"/>
    </source>
</evidence>
<dbReference type="AlphaFoldDB" id="A0A2K8UFE0"/>
<dbReference type="KEGG" id="tsy:THSYN_27235"/>
<dbReference type="EMBL" id="CP020370">
    <property type="protein sequence ID" value="AUB84265.1"/>
    <property type="molecule type" value="Genomic_DNA"/>
</dbReference>
<keyword evidence="2" id="KW-1185">Reference proteome</keyword>
<dbReference type="RefSeq" id="WP_100921929.1">
    <property type="nucleotide sequence ID" value="NZ_CP020370.1"/>
</dbReference>
<protein>
    <submittedName>
        <fullName evidence="1">Uncharacterized protein</fullName>
    </submittedName>
</protein>
<sequence length="148" mass="16941">MTENTQMTTQALHAQNDDGWHLVALGNLRVLVCKEDGEWLAQGVEIDYAASGDTISEAQRRFEKGLRATVHLHLTRFKSIEKLLRYAPEYVRRKLKDPKAFAFNMATLIPPDQGGVMIGTIARMFAIDKIEFYYFRQIDAQNQEPTTH</sequence>